<reference evidence="3" key="1">
    <citation type="journal article" date="2008" name="Genome Res.">
        <title>The genome of Pelotomaculum thermopropionicum reveals niche-associated evolution in anaerobic microbiota.</title>
        <authorList>
            <person name="Kosaka T."/>
            <person name="Kato S."/>
            <person name="Shimoyama T."/>
            <person name="Ishii S."/>
            <person name="Abe T."/>
            <person name="Watanabe K."/>
        </authorList>
    </citation>
    <scope>NUCLEOTIDE SEQUENCE [LARGE SCALE GENOMIC DNA]</scope>
    <source>
        <strain evidence="3">DSM 13744 / JCM 10971 / SI</strain>
    </source>
</reference>
<dbReference type="eggNOG" id="COG2244">
    <property type="taxonomic scope" value="Bacteria"/>
</dbReference>
<keyword evidence="1" id="KW-1133">Transmembrane helix</keyword>
<gene>
    <name evidence="2" type="ordered locus">PTH_0407</name>
</gene>
<evidence type="ECO:0000313" key="2">
    <source>
        <dbReference type="EMBL" id="BAF58588.1"/>
    </source>
</evidence>
<dbReference type="AlphaFoldDB" id="A5D599"/>
<evidence type="ECO:0000313" key="3">
    <source>
        <dbReference type="Proteomes" id="UP000006556"/>
    </source>
</evidence>
<dbReference type="KEGG" id="pth:PTH_0407"/>
<dbReference type="Proteomes" id="UP000006556">
    <property type="component" value="Chromosome"/>
</dbReference>
<proteinExistence type="predicted"/>
<dbReference type="HOGENOM" id="CLU_2667838_0_0_9"/>
<feature type="transmembrane region" description="Helical" evidence="1">
    <location>
        <begin position="41"/>
        <end position="60"/>
    </location>
</feature>
<evidence type="ECO:0000256" key="1">
    <source>
        <dbReference type="SAM" id="Phobius"/>
    </source>
</evidence>
<name>A5D599_PELTS</name>
<keyword evidence="3" id="KW-1185">Reference proteome</keyword>
<keyword evidence="1" id="KW-0812">Transmembrane</keyword>
<dbReference type="EMBL" id="AP009389">
    <property type="protein sequence ID" value="BAF58588.1"/>
    <property type="molecule type" value="Genomic_DNA"/>
</dbReference>
<dbReference type="STRING" id="370438.PTH_0407"/>
<sequence>MYWALAFALALSLPAAGAMILLGGWFLHFFGAGYAENGAGVIRYLALAVVPQCVNVRYITVNRVKKRVHLIVEHF</sequence>
<accession>A5D599</accession>
<keyword evidence="1" id="KW-0472">Membrane</keyword>
<organism evidence="2 3">
    <name type="scientific">Pelotomaculum thermopropionicum (strain DSM 13744 / JCM 10971 / SI)</name>
    <dbReference type="NCBI Taxonomy" id="370438"/>
    <lineage>
        <taxon>Bacteria</taxon>
        <taxon>Bacillati</taxon>
        <taxon>Bacillota</taxon>
        <taxon>Clostridia</taxon>
        <taxon>Eubacteriales</taxon>
        <taxon>Desulfotomaculaceae</taxon>
        <taxon>Pelotomaculum</taxon>
    </lineage>
</organism>
<protein>
    <submittedName>
        <fullName evidence="2">Hypothetical membrane protein</fullName>
    </submittedName>
</protein>